<evidence type="ECO:0000256" key="7">
    <source>
        <dbReference type="ARBA" id="ARBA00023212"/>
    </source>
</evidence>
<dbReference type="Gene3D" id="2.130.10.10">
    <property type="entry name" value="YVTN repeat-like/Quinoprotein amine dehydrogenase"/>
    <property type="match status" value="1"/>
</dbReference>
<feature type="compositionally biased region" description="Low complexity" evidence="13">
    <location>
        <begin position="923"/>
        <end position="951"/>
    </location>
</feature>
<evidence type="ECO:0000256" key="6">
    <source>
        <dbReference type="ARBA" id="ARBA00023069"/>
    </source>
</evidence>
<evidence type="ECO:0000256" key="5">
    <source>
        <dbReference type="ARBA" id="ARBA00022846"/>
    </source>
</evidence>
<name>A0A0L0HN62_SPIPD</name>
<comment type="subcellular location">
    <subcellularLocation>
        <location evidence="1">Cytoplasm</location>
        <location evidence="1">Cytoskeleton</location>
        <location evidence="1">Flagellum axoneme</location>
    </subcellularLocation>
    <subcellularLocation>
        <location evidence="9">Dynein axonemal particle</location>
    </subcellularLocation>
</comment>
<dbReference type="FunFam" id="2.130.10.10:FF:001248">
    <property type="entry name" value="WD repeat domain 78"/>
    <property type="match status" value="1"/>
</dbReference>
<dbReference type="GO" id="GO:0045504">
    <property type="term" value="F:dynein heavy chain binding"/>
    <property type="evidence" value="ECO:0007669"/>
    <property type="project" value="TreeGrafter"/>
</dbReference>
<keyword evidence="4" id="KW-0677">Repeat</keyword>
<evidence type="ECO:0000256" key="11">
    <source>
        <dbReference type="ARBA" id="ARBA00041557"/>
    </source>
</evidence>
<dbReference type="InterPro" id="IPR015943">
    <property type="entry name" value="WD40/YVTN_repeat-like_dom_sf"/>
</dbReference>
<keyword evidence="3 12" id="KW-0853">WD repeat</keyword>
<feature type="compositionally biased region" description="Polar residues" evidence="13">
    <location>
        <begin position="955"/>
        <end position="964"/>
    </location>
</feature>
<evidence type="ECO:0000256" key="2">
    <source>
        <dbReference type="ARBA" id="ARBA00022490"/>
    </source>
</evidence>
<feature type="region of interest" description="Disordered" evidence="13">
    <location>
        <begin position="923"/>
        <end position="964"/>
    </location>
</feature>
<dbReference type="GO" id="GO:0045503">
    <property type="term" value="F:dynein light chain binding"/>
    <property type="evidence" value="ECO:0007669"/>
    <property type="project" value="TreeGrafter"/>
</dbReference>
<dbReference type="PROSITE" id="PS50082">
    <property type="entry name" value="WD_REPEATS_2"/>
    <property type="match status" value="2"/>
</dbReference>
<dbReference type="GO" id="GO:0120293">
    <property type="term" value="C:dynein axonemal particle"/>
    <property type="evidence" value="ECO:0007669"/>
    <property type="project" value="UniProtKB-SubCell"/>
</dbReference>
<dbReference type="VEuPathDB" id="FungiDB:SPPG_02986"/>
<evidence type="ECO:0000256" key="10">
    <source>
        <dbReference type="ARBA" id="ARBA00040002"/>
    </source>
</evidence>
<dbReference type="EMBL" id="KQ257453">
    <property type="protein sequence ID" value="KND02527.1"/>
    <property type="molecule type" value="Genomic_DNA"/>
</dbReference>
<keyword evidence="2" id="KW-0963">Cytoplasm</keyword>
<evidence type="ECO:0000256" key="4">
    <source>
        <dbReference type="ARBA" id="ARBA00022737"/>
    </source>
</evidence>
<evidence type="ECO:0000256" key="3">
    <source>
        <dbReference type="ARBA" id="ARBA00022574"/>
    </source>
</evidence>
<protein>
    <recommendedName>
        <fullName evidence="10">Dynein axonemal intermediate chain 4</fullName>
    </recommendedName>
    <alternativeName>
        <fullName evidence="11">WD repeat-containing protein 78</fullName>
    </alternativeName>
</protein>
<dbReference type="GeneID" id="27686535"/>
<dbReference type="PANTHER" id="PTHR12442:SF12">
    <property type="entry name" value="DYNEIN AXONEMAL INTERMEDIATE CHAIN 4"/>
    <property type="match status" value="1"/>
</dbReference>
<dbReference type="SMART" id="SM00320">
    <property type="entry name" value="WD40"/>
    <property type="match status" value="6"/>
</dbReference>
<dbReference type="RefSeq" id="XP_016610566.1">
    <property type="nucleotide sequence ID" value="XM_016751271.1"/>
</dbReference>
<keyword evidence="7" id="KW-0206">Cytoskeleton</keyword>
<dbReference type="InterPro" id="IPR050687">
    <property type="entry name" value="Dynein_IC"/>
</dbReference>
<feature type="repeat" description="WD" evidence="12">
    <location>
        <begin position="755"/>
        <end position="788"/>
    </location>
</feature>
<dbReference type="Proteomes" id="UP000053201">
    <property type="component" value="Unassembled WGS sequence"/>
</dbReference>
<feature type="region of interest" description="Disordered" evidence="13">
    <location>
        <begin position="167"/>
        <end position="198"/>
    </location>
</feature>
<proteinExistence type="predicted"/>
<accession>A0A0L0HN62</accession>
<evidence type="ECO:0000256" key="9">
    <source>
        <dbReference type="ARBA" id="ARBA00024190"/>
    </source>
</evidence>
<evidence type="ECO:0000256" key="12">
    <source>
        <dbReference type="PROSITE-ProRule" id="PRU00221"/>
    </source>
</evidence>
<dbReference type="SUPFAM" id="SSF50978">
    <property type="entry name" value="WD40 repeat-like"/>
    <property type="match status" value="1"/>
</dbReference>
<sequence length="964" mass="102799">MEPPKTGNLAASKARLQKPAGRRSTAVLNASAASHARLEPASPSVRSRNALSSISSGVYGRGSQQRIRASQSTLDRNGKPVQEKAVQVLDEEGNDVTPLSLLAPQQVGHVRKGHGGASATELSSMASVARETVADVLNNLESMTVGSWNQSVFGRSAMMGMSFLSSSRMSGAESGDEDEASSVGSAESAEDREELLKEDRVSVAAAATSRTLGEAELNKLVHINLTETETIPLLDITAVTVSNESGDEATAVRAANAKYKEVLESRAANENFVDRGMQTFNDPLKTKEIQAPGPKGVNVECMVTQWSIYDAYHLEGTEKTSEGISKDGDNEALSNLGEQSAPASIGLQGSVGDSSMLQGNKLASSSMVMSDAAGAMSRSVFLPEGETMSDLYASVGPGAKRNSLSIGPGMHRGGDMVDVASDIVAGPEVTLAGLNQKNLQNSLLVLERAVVANNFEKKLLQYRNVMDAEEAKQREIAARQEALDQTPEGLPGASPGGPAAGDKARDDKRDVDSIPTVDFLWSYRCELTRGRAVSFLVWNKENEDILAVAYGEQKPGPNPHAGLVLCWSVKNPEWPERIYRSKSPVTAIDFSRSTPNLLACGYVDGRIAIYDVRRKEDEPVMDNSDLAGKHRDPIWELRWVERERGDEHARGETLVSVSTDGRVTQWLIRKGLEYTDLMSLKRVTKQQEIKAGAAAGTAAGSAGSGNKPGSFIARQSGGLCFDFNPKDNNIYMVGTDDGHIHRCSCSYNEQYLATYFGHTGPVNRIRWSPFLSGAFLSCSCDWTVRLWNQDMEEPVFKFQSGKDTITDVAWSPASSTVFGCVSTDGRMEIWDLQLSVLDPAILHTVLDRRLTSIIFASKSPAVLTGDDNGAVNVYKLRKLVSSSASPSTPMPDGAFGPGYGVMDQTAMELQAQILINVMQSKNQTGAAPAGSGPGVTASSSTGGSGAQAGAALPTAGTQATGVTA</sequence>
<dbReference type="Pfam" id="PF00400">
    <property type="entry name" value="WD40"/>
    <property type="match status" value="2"/>
</dbReference>
<dbReference type="OrthoDB" id="366230at2759"/>
<keyword evidence="6" id="KW-0969">Cilium</keyword>
<evidence type="ECO:0000313" key="14">
    <source>
        <dbReference type="EMBL" id="KND02527.1"/>
    </source>
</evidence>
<dbReference type="GO" id="GO:0003341">
    <property type="term" value="P:cilium movement"/>
    <property type="evidence" value="ECO:0007669"/>
    <property type="project" value="TreeGrafter"/>
</dbReference>
<organism evidence="14 15">
    <name type="scientific">Spizellomyces punctatus (strain DAOM BR117)</name>
    <dbReference type="NCBI Taxonomy" id="645134"/>
    <lineage>
        <taxon>Eukaryota</taxon>
        <taxon>Fungi</taxon>
        <taxon>Fungi incertae sedis</taxon>
        <taxon>Chytridiomycota</taxon>
        <taxon>Chytridiomycota incertae sedis</taxon>
        <taxon>Chytridiomycetes</taxon>
        <taxon>Spizellomycetales</taxon>
        <taxon>Spizellomycetaceae</taxon>
        <taxon>Spizellomyces</taxon>
    </lineage>
</organism>
<keyword evidence="15" id="KW-1185">Reference proteome</keyword>
<dbReference type="PANTHER" id="PTHR12442">
    <property type="entry name" value="DYNEIN INTERMEDIATE CHAIN"/>
    <property type="match status" value="1"/>
</dbReference>
<reference evidence="14 15" key="1">
    <citation type="submission" date="2009-08" db="EMBL/GenBank/DDBJ databases">
        <title>The Genome Sequence of Spizellomyces punctatus strain DAOM BR117.</title>
        <authorList>
            <consortium name="The Broad Institute Genome Sequencing Platform"/>
            <person name="Russ C."/>
            <person name="Cuomo C."/>
            <person name="Shea T."/>
            <person name="Young S.K."/>
            <person name="Zeng Q."/>
            <person name="Koehrsen M."/>
            <person name="Haas B."/>
            <person name="Borodovsky M."/>
            <person name="Guigo R."/>
            <person name="Alvarado L."/>
            <person name="Berlin A."/>
            <person name="Bochicchio J."/>
            <person name="Borenstein D."/>
            <person name="Chapman S."/>
            <person name="Chen Z."/>
            <person name="Engels R."/>
            <person name="Freedman E."/>
            <person name="Gellesch M."/>
            <person name="Goldberg J."/>
            <person name="Griggs A."/>
            <person name="Gujja S."/>
            <person name="Heiman D."/>
            <person name="Hepburn T."/>
            <person name="Howarth C."/>
            <person name="Jen D."/>
            <person name="Larson L."/>
            <person name="Lewis B."/>
            <person name="Mehta T."/>
            <person name="Park D."/>
            <person name="Pearson M."/>
            <person name="Roberts A."/>
            <person name="Saif S."/>
            <person name="Shenoy N."/>
            <person name="Sisk P."/>
            <person name="Stolte C."/>
            <person name="Sykes S."/>
            <person name="Thomson T."/>
            <person name="Walk T."/>
            <person name="White J."/>
            <person name="Yandava C."/>
            <person name="Burger G."/>
            <person name="Gray M.W."/>
            <person name="Holland P.W.H."/>
            <person name="King N."/>
            <person name="Lang F.B.F."/>
            <person name="Roger A.J."/>
            <person name="Ruiz-Trillo I."/>
            <person name="Lander E."/>
            <person name="Nusbaum C."/>
        </authorList>
    </citation>
    <scope>NUCLEOTIDE SEQUENCE [LARGE SCALE GENOMIC DNA]</scope>
    <source>
        <strain evidence="14 15">DAOM BR117</strain>
    </source>
</reference>
<dbReference type="InterPro" id="IPR036322">
    <property type="entry name" value="WD40_repeat_dom_sf"/>
</dbReference>
<feature type="repeat" description="WD" evidence="12">
    <location>
        <begin position="798"/>
        <end position="833"/>
    </location>
</feature>
<dbReference type="AlphaFoldDB" id="A0A0L0HN62"/>
<dbReference type="STRING" id="645134.A0A0L0HN62"/>
<feature type="compositionally biased region" description="Polar residues" evidence="13">
    <location>
        <begin position="44"/>
        <end position="75"/>
    </location>
</feature>
<dbReference type="PROSITE" id="PS50294">
    <property type="entry name" value="WD_REPEATS_REGION"/>
    <property type="match status" value="1"/>
</dbReference>
<gene>
    <name evidence="14" type="ORF">SPPG_02986</name>
</gene>
<dbReference type="GO" id="GO:0005858">
    <property type="term" value="C:axonemal dynein complex"/>
    <property type="evidence" value="ECO:0007669"/>
    <property type="project" value="TreeGrafter"/>
</dbReference>
<feature type="region of interest" description="Disordered" evidence="13">
    <location>
        <begin position="1"/>
        <end position="81"/>
    </location>
</feature>
<dbReference type="InParanoid" id="A0A0L0HN62"/>
<dbReference type="eggNOG" id="KOG1587">
    <property type="taxonomic scope" value="Eukaryota"/>
</dbReference>
<evidence type="ECO:0000313" key="15">
    <source>
        <dbReference type="Proteomes" id="UP000053201"/>
    </source>
</evidence>
<keyword evidence="8" id="KW-0966">Cell projection</keyword>
<dbReference type="InterPro" id="IPR001680">
    <property type="entry name" value="WD40_rpt"/>
</dbReference>
<evidence type="ECO:0000256" key="8">
    <source>
        <dbReference type="ARBA" id="ARBA00023273"/>
    </source>
</evidence>
<evidence type="ECO:0000256" key="13">
    <source>
        <dbReference type="SAM" id="MobiDB-lite"/>
    </source>
</evidence>
<evidence type="ECO:0000256" key="1">
    <source>
        <dbReference type="ARBA" id="ARBA00004611"/>
    </source>
</evidence>
<feature type="region of interest" description="Disordered" evidence="13">
    <location>
        <begin position="484"/>
        <end position="509"/>
    </location>
</feature>
<keyword evidence="5" id="KW-0282">Flagellum</keyword>
<dbReference type="OMA" id="SEGHIMF"/>